<keyword evidence="5 11" id="KW-0479">Metal-binding</keyword>
<dbReference type="NCBIfam" id="TIGR00468">
    <property type="entry name" value="pheS"/>
    <property type="match status" value="1"/>
</dbReference>
<dbReference type="PANTHER" id="PTHR11538:SF40">
    <property type="entry name" value="PHENYLALANINE--TRNA LIGASE ALPHA SUBUNIT"/>
    <property type="match status" value="1"/>
</dbReference>
<dbReference type="InterPro" id="IPR004529">
    <property type="entry name" value="Phe-tRNA-synth_IIc_asu"/>
</dbReference>
<keyword evidence="10 11" id="KW-0030">Aminoacyl-tRNA synthetase</keyword>
<evidence type="ECO:0000313" key="14">
    <source>
        <dbReference type="Proteomes" id="UP001596445"/>
    </source>
</evidence>
<dbReference type="InterPro" id="IPR045864">
    <property type="entry name" value="aa-tRNA-synth_II/BPL/LPL"/>
</dbReference>
<protein>
    <recommendedName>
        <fullName evidence="11">Phenylalanine--tRNA ligase alpha subunit</fullName>
        <ecNumber evidence="11">6.1.1.20</ecNumber>
    </recommendedName>
    <alternativeName>
        <fullName evidence="11">Phenylalanyl-tRNA synthetase alpha subunit</fullName>
        <shortName evidence="11">PheRS</shortName>
    </alternativeName>
</protein>
<proteinExistence type="inferred from homology"/>
<sequence>MQLPETQVAVLRAADAQSNRDVTDIADELDEQPQAVARAGFELDDRGLASLDERGEETVTLTEEGERYVEEGLPEIALYEAAVDAGAAENPVSLGQLIGEAGLDGDAVDIALANFARKGYGDVESGDVTVDPGADPADDPELRALEALVAGEDVDDESVLDQLDRRGLVERDERTVRSITLTGDGVTALMEGVEAAETVDRLTPELLTSGEWESVEFTDYNVEAAADDIEPGRKHSLREMADRVKDVLVGMGFQEMRGPTVDADFWIHDCLFMPQDHPARTHWDRFAIENPAKIDEIPEDLVERVKAAHRDGVGEDSEGYHSPWDEDFARQLALRGHTTSLTSRHLAGEALGDLEPPQRFFSVEKAYRNDELDATHLLEFFQIEGWVMAEELSVRDLMGTFTEFYEQFGITDLEFKPTYNPYTEPSFELFGRHPETDELIEIGNSGIFRPEMLEPLEVDCDVMAWGLALERLMMLATGAEDIRDVHGTLVDLEYLRTEEVIY</sequence>
<dbReference type="GO" id="GO:0005524">
    <property type="term" value="F:ATP binding"/>
    <property type="evidence" value="ECO:0007669"/>
    <property type="project" value="UniProtKB-UniRule"/>
</dbReference>
<evidence type="ECO:0000256" key="5">
    <source>
        <dbReference type="ARBA" id="ARBA00022723"/>
    </source>
</evidence>
<dbReference type="Gene3D" id="3.30.930.10">
    <property type="entry name" value="Bira Bifunctional Protein, Domain 2"/>
    <property type="match status" value="1"/>
</dbReference>
<evidence type="ECO:0000256" key="9">
    <source>
        <dbReference type="ARBA" id="ARBA00022917"/>
    </source>
</evidence>
<dbReference type="GO" id="GO:0006432">
    <property type="term" value="P:phenylalanyl-tRNA aminoacylation"/>
    <property type="evidence" value="ECO:0007669"/>
    <property type="project" value="UniProtKB-UniRule"/>
</dbReference>
<evidence type="ECO:0000256" key="4">
    <source>
        <dbReference type="ARBA" id="ARBA00022598"/>
    </source>
</evidence>
<feature type="binding site" evidence="11">
    <location>
        <position position="424"/>
    </location>
    <ligand>
        <name>Mg(2+)</name>
        <dbReference type="ChEBI" id="CHEBI:18420"/>
        <note>ligand shared with heterodimeric partner</note>
    </ligand>
</feature>
<name>A0ABD5W7U1_9EURY</name>
<comment type="similarity">
    <text evidence="2 11">Belongs to the class-II aminoacyl-tRNA synthetase family. Phe-tRNA synthetase alpha subunit type 2 subfamily.</text>
</comment>
<keyword evidence="9 11" id="KW-0648">Protein biosynthesis</keyword>
<evidence type="ECO:0000256" key="2">
    <source>
        <dbReference type="ARBA" id="ARBA00006703"/>
    </source>
</evidence>
<dbReference type="GO" id="GO:0005737">
    <property type="term" value="C:cytoplasm"/>
    <property type="evidence" value="ECO:0007669"/>
    <property type="project" value="UniProtKB-SubCell"/>
</dbReference>
<evidence type="ECO:0000256" key="11">
    <source>
        <dbReference type="HAMAP-Rule" id="MF_00282"/>
    </source>
</evidence>
<dbReference type="Gene3D" id="3.30.1370.240">
    <property type="match status" value="1"/>
</dbReference>
<comment type="subunit">
    <text evidence="11">Tetramer of two alpha and two beta subunits.</text>
</comment>
<keyword evidence="8 11" id="KW-0460">Magnesium</keyword>
<comment type="catalytic activity">
    <reaction evidence="11">
        <text>tRNA(Phe) + L-phenylalanine + ATP = L-phenylalanyl-tRNA(Phe) + AMP + diphosphate + H(+)</text>
        <dbReference type="Rhea" id="RHEA:19413"/>
        <dbReference type="Rhea" id="RHEA-COMP:9668"/>
        <dbReference type="Rhea" id="RHEA-COMP:9699"/>
        <dbReference type="ChEBI" id="CHEBI:15378"/>
        <dbReference type="ChEBI" id="CHEBI:30616"/>
        <dbReference type="ChEBI" id="CHEBI:33019"/>
        <dbReference type="ChEBI" id="CHEBI:58095"/>
        <dbReference type="ChEBI" id="CHEBI:78442"/>
        <dbReference type="ChEBI" id="CHEBI:78531"/>
        <dbReference type="ChEBI" id="CHEBI:456215"/>
        <dbReference type="EC" id="6.1.1.20"/>
    </reaction>
</comment>
<evidence type="ECO:0000256" key="10">
    <source>
        <dbReference type="ARBA" id="ARBA00023146"/>
    </source>
</evidence>
<evidence type="ECO:0000256" key="6">
    <source>
        <dbReference type="ARBA" id="ARBA00022741"/>
    </source>
</evidence>
<accession>A0ABD5W7U1</accession>
<dbReference type="Pfam" id="PF01409">
    <property type="entry name" value="tRNA-synt_2d"/>
    <property type="match status" value="1"/>
</dbReference>
<gene>
    <name evidence="11" type="primary">pheS</name>
    <name evidence="13" type="ORF">ACFQQG_15410</name>
</gene>
<keyword evidence="7 11" id="KW-0067">ATP-binding</keyword>
<dbReference type="NCBIfam" id="NF003210">
    <property type="entry name" value="PRK04172.1"/>
    <property type="match status" value="1"/>
</dbReference>
<dbReference type="GO" id="GO:0004826">
    <property type="term" value="F:phenylalanine-tRNA ligase activity"/>
    <property type="evidence" value="ECO:0007669"/>
    <property type="project" value="UniProtKB-UniRule"/>
</dbReference>
<evidence type="ECO:0000256" key="1">
    <source>
        <dbReference type="ARBA" id="ARBA00004496"/>
    </source>
</evidence>
<dbReference type="SUPFAM" id="SSF55681">
    <property type="entry name" value="Class II aaRS and biotin synthetases"/>
    <property type="match status" value="1"/>
</dbReference>
<dbReference type="PROSITE" id="PS50862">
    <property type="entry name" value="AA_TRNA_LIGASE_II"/>
    <property type="match status" value="1"/>
</dbReference>
<dbReference type="Gene3D" id="1.10.10.2320">
    <property type="match status" value="1"/>
</dbReference>
<dbReference type="InterPro" id="IPR006195">
    <property type="entry name" value="aa-tRNA-synth_II"/>
</dbReference>
<evidence type="ECO:0000256" key="3">
    <source>
        <dbReference type="ARBA" id="ARBA00022490"/>
    </source>
</evidence>
<keyword evidence="14" id="KW-1185">Reference proteome</keyword>
<feature type="binding site" evidence="11">
    <location>
        <position position="422"/>
    </location>
    <ligand>
        <name>L-phenylalanine</name>
        <dbReference type="ChEBI" id="CHEBI:58095"/>
    </ligand>
</feature>
<dbReference type="PANTHER" id="PTHR11538">
    <property type="entry name" value="PHENYLALANYL-TRNA SYNTHETASE"/>
    <property type="match status" value="1"/>
</dbReference>
<evidence type="ECO:0000256" key="8">
    <source>
        <dbReference type="ARBA" id="ARBA00022842"/>
    </source>
</evidence>
<feature type="binding site" evidence="11">
    <location>
        <begin position="382"/>
        <end position="384"/>
    </location>
    <ligand>
        <name>L-phenylalanine</name>
        <dbReference type="ChEBI" id="CHEBI:58095"/>
    </ligand>
</feature>
<feature type="binding site" evidence="11">
    <location>
        <position position="448"/>
    </location>
    <ligand>
        <name>L-phenylalanine</name>
        <dbReference type="ChEBI" id="CHEBI:58095"/>
    </ligand>
</feature>
<dbReference type="GO" id="GO:0000287">
    <property type="term" value="F:magnesium ion binding"/>
    <property type="evidence" value="ECO:0007669"/>
    <property type="project" value="UniProtKB-UniRule"/>
</dbReference>
<dbReference type="InterPro" id="IPR022917">
    <property type="entry name" value="Phe_tRNA_ligase_alpha_bac/arc"/>
</dbReference>
<evidence type="ECO:0000256" key="7">
    <source>
        <dbReference type="ARBA" id="ARBA00022840"/>
    </source>
</evidence>
<evidence type="ECO:0000259" key="12">
    <source>
        <dbReference type="PROSITE" id="PS50862"/>
    </source>
</evidence>
<dbReference type="Gene3D" id="1.10.10.2330">
    <property type="match status" value="1"/>
</dbReference>
<dbReference type="HAMAP" id="MF_00282">
    <property type="entry name" value="Phe_tRNA_synth_alpha2"/>
    <property type="match status" value="1"/>
</dbReference>
<dbReference type="Proteomes" id="UP001596445">
    <property type="component" value="Unassembled WGS sequence"/>
</dbReference>
<dbReference type="AlphaFoldDB" id="A0ABD5W7U1"/>
<comment type="cofactor">
    <cofactor evidence="11">
        <name>Mg(2+)</name>
        <dbReference type="ChEBI" id="CHEBI:18420"/>
    </cofactor>
    <text evidence="11">Binds 2 magnesium ions per tetramer.</text>
</comment>
<keyword evidence="3 11" id="KW-0963">Cytoplasm</keyword>
<dbReference type="RefSeq" id="WP_267162069.1">
    <property type="nucleotide sequence ID" value="NZ_CP112972.1"/>
</dbReference>
<dbReference type="EMBL" id="JBHSZI010000001">
    <property type="protein sequence ID" value="MFC7059303.1"/>
    <property type="molecule type" value="Genomic_DNA"/>
</dbReference>
<feature type="domain" description="Aminoacyl-transfer RNA synthetases class-II family profile" evidence="12">
    <location>
        <begin position="244"/>
        <end position="497"/>
    </location>
</feature>
<comment type="subcellular location">
    <subcellularLocation>
        <location evidence="1 11">Cytoplasm</location>
    </subcellularLocation>
</comment>
<feature type="binding site" evidence="11">
    <location>
        <position position="339"/>
    </location>
    <ligand>
        <name>L-phenylalanine</name>
        <dbReference type="ChEBI" id="CHEBI:58095"/>
    </ligand>
</feature>
<keyword evidence="4 11" id="KW-0436">Ligase</keyword>
<dbReference type="InterPro" id="IPR002319">
    <property type="entry name" value="Phenylalanyl-tRNA_Synthase"/>
</dbReference>
<evidence type="ECO:0000313" key="13">
    <source>
        <dbReference type="EMBL" id="MFC7059303.1"/>
    </source>
</evidence>
<dbReference type="CDD" id="cd00496">
    <property type="entry name" value="PheRS_alpha_core"/>
    <property type="match status" value="1"/>
</dbReference>
<dbReference type="GeneID" id="76631445"/>
<organism evidence="13 14">
    <name type="scientific">Halovenus salina</name>
    <dbReference type="NCBI Taxonomy" id="1510225"/>
    <lineage>
        <taxon>Archaea</taxon>
        <taxon>Methanobacteriati</taxon>
        <taxon>Methanobacteriota</taxon>
        <taxon>Stenosarchaea group</taxon>
        <taxon>Halobacteria</taxon>
        <taxon>Halobacteriales</taxon>
        <taxon>Haloarculaceae</taxon>
        <taxon>Halovenus</taxon>
    </lineage>
</organism>
<comment type="caution">
    <text evidence="13">The sequence shown here is derived from an EMBL/GenBank/DDBJ whole genome shotgun (WGS) entry which is preliminary data.</text>
</comment>
<reference evidence="13 14" key="1">
    <citation type="journal article" date="2019" name="Int. J. Syst. Evol. Microbiol.">
        <title>The Global Catalogue of Microorganisms (GCM) 10K type strain sequencing project: providing services to taxonomists for standard genome sequencing and annotation.</title>
        <authorList>
            <consortium name="The Broad Institute Genomics Platform"/>
            <consortium name="The Broad Institute Genome Sequencing Center for Infectious Disease"/>
            <person name="Wu L."/>
            <person name="Ma J."/>
        </authorList>
    </citation>
    <scope>NUCLEOTIDE SEQUENCE [LARGE SCALE GENOMIC DNA]</scope>
    <source>
        <strain evidence="13 14">JCM 30072</strain>
    </source>
</reference>
<dbReference type="EC" id="6.1.1.20" evidence="11"/>
<keyword evidence="6 11" id="KW-0547">Nucleotide-binding</keyword>